<keyword evidence="1" id="KW-0678">Repressor</keyword>
<dbReference type="EMBL" id="JBFALK010000014">
    <property type="protein sequence ID" value="MEV0971815.1"/>
    <property type="molecule type" value="Genomic_DNA"/>
</dbReference>
<keyword evidence="3 5" id="KW-0238">DNA-binding</keyword>
<proteinExistence type="predicted"/>
<protein>
    <submittedName>
        <fullName evidence="8">TetR/AcrR family transcriptional regulator</fullName>
    </submittedName>
</protein>
<dbReference type="InterPro" id="IPR039538">
    <property type="entry name" value="BetI_C"/>
</dbReference>
<dbReference type="Proteomes" id="UP001551675">
    <property type="component" value="Unassembled WGS sequence"/>
</dbReference>
<dbReference type="InterPro" id="IPR050109">
    <property type="entry name" value="HTH-type_TetR-like_transc_reg"/>
</dbReference>
<keyword evidence="9" id="KW-1185">Reference proteome</keyword>
<dbReference type="InterPro" id="IPR001647">
    <property type="entry name" value="HTH_TetR"/>
</dbReference>
<dbReference type="RefSeq" id="WP_358136398.1">
    <property type="nucleotide sequence ID" value="NZ_JBFALK010000014.1"/>
</dbReference>
<evidence type="ECO:0000259" key="7">
    <source>
        <dbReference type="PROSITE" id="PS50977"/>
    </source>
</evidence>
<dbReference type="InterPro" id="IPR036271">
    <property type="entry name" value="Tet_transcr_reg_TetR-rel_C_sf"/>
</dbReference>
<keyword evidence="2" id="KW-0805">Transcription regulation</keyword>
<dbReference type="SUPFAM" id="SSF48498">
    <property type="entry name" value="Tetracyclin repressor-like, C-terminal domain"/>
    <property type="match status" value="1"/>
</dbReference>
<dbReference type="InterPro" id="IPR009057">
    <property type="entry name" value="Homeodomain-like_sf"/>
</dbReference>
<evidence type="ECO:0000313" key="9">
    <source>
        <dbReference type="Proteomes" id="UP001551675"/>
    </source>
</evidence>
<feature type="region of interest" description="Disordered" evidence="6">
    <location>
        <begin position="194"/>
        <end position="229"/>
    </location>
</feature>
<dbReference type="PANTHER" id="PTHR30055">
    <property type="entry name" value="HTH-TYPE TRANSCRIPTIONAL REGULATOR RUTR"/>
    <property type="match status" value="1"/>
</dbReference>
<feature type="domain" description="HTH tetR-type" evidence="7">
    <location>
        <begin position="8"/>
        <end position="68"/>
    </location>
</feature>
<dbReference type="Pfam" id="PF00440">
    <property type="entry name" value="TetR_N"/>
    <property type="match status" value="1"/>
</dbReference>
<comment type="caution">
    <text evidence="8">The sequence shown here is derived from an EMBL/GenBank/DDBJ whole genome shotgun (WGS) entry which is preliminary data.</text>
</comment>
<evidence type="ECO:0000256" key="1">
    <source>
        <dbReference type="ARBA" id="ARBA00022491"/>
    </source>
</evidence>
<accession>A0ABV3GJJ2</accession>
<evidence type="ECO:0000256" key="4">
    <source>
        <dbReference type="ARBA" id="ARBA00023163"/>
    </source>
</evidence>
<dbReference type="Pfam" id="PF13977">
    <property type="entry name" value="TetR_C_6"/>
    <property type="match status" value="1"/>
</dbReference>
<dbReference type="PRINTS" id="PR00455">
    <property type="entry name" value="HTHTETR"/>
</dbReference>
<gene>
    <name evidence="8" type="ORF">AB0I59_24695</name>
</gene>
<evidence type="ECO:0000256" key="5">
    <source>
        <dbReference type="PROSITE-ProRule" id="PRU00335"/>
    </source>
</evidence>
<feature type="DNA-binding region" description="H-T-H motif" evidence="5">
    <location>
        <begin position="31"/>
        <end position="50"/>
    </location>
</feature>
<dbReference type="PROSITE" id="PS50977">
    <property type="entry name" value="HTH_TETR_2"/>
    <property type="match status" value="1"/>
</dbReference>
<evidence type="ECO:0000256" key="3">
    <source>
        <dbReference type="ARBA" id="ARBA00023125"/>
    </source>
</evidence>
<reference evidence="8 9" key="1">
    <citation type="submission" date="2024-06" db="EMBL/GenBank/DDBJ databases">
        <title>The Natural Products Discovery Center: Release of the First 8490 Sequenced Strains for Exploring Actinobacteria Biosynthetic Diversity.</title>
        <authorList>
            <person name="Kalkreuter E."/>
            <person name="Kautsar S.A."/>
            <person name="Yang D."/>
            <person name="Bader C.D."/>
            <person name="Teijaro C.N."/>
            <person name="Fluegel L."/>
            <person name="Davis C.M."/>
            <person name="Simpson J.R."/>
            <person name="Lauterbach L."/>
            <person name="Steele A.D."/>
            <person name="Gui C."/>
            <person name="Meng S."/>
            <person name="Li G."/>
            <person name="Viehrig K."/>
            <person name="Ye F."/>
            <person name="Su P."/>
            <person name="Kiefer A.F."/>
            <person name="Nichols A."/>
            <person name="Cepeda A.J."/>
            <person name="Yan W."/>
            <person name="Fan B."/>
            <person name="Jiang Y."/>
            <person name="Adhikari A."/>
            <person name="Zheng C.-J."/>
            <person name="Schuster L."/>
            <person name="Cowan T.M."/>
            <person name="Smanski M.J."/>
            <person name="Chevrette M.G."/>
            <person name="De Carvalho L.P.S."/>
            <person name="Shen B."/>
        </authorList>
    </citation>
    <scope>NUCLEOTIDE SEQUENCE [LARGE SCALE GENOMIC DNA]</scope>
    <source>
        <strain evidence="8 9">NPDC050100</strain>
    </source>
</reference>
<sequence>MPKQVDHAARRAEIAQAALRLCARDGLAGVSIGQVAQEAGISKGLVQHYFAGKSDLLRASAHVLREEVERHMREAVRGARDPLDTLRRVLLAIVGLGESAPVLLLAGHAFLTLSAADPDVRELYRTGGDATHRAIVALVSAARPGPGLDPEAEAHALLGLARGLADAVLVGEVGTADAASVLDYHLDRIRSSAATGPGHGSATGPAIGSATGSATGSEPERVSAPDLPA</sequence>
<dbReference type="SUPFAM" id="SSF46689">
    <property type="entry name" value="Homeodomain-like"/>
    <property type="match status" value="1"/>
</dbReference>
<organism evidence="8 9">
    <name type="scientific">Microtetraspora glauca</name>
    <dbReference type="NCBI Taxonomy" id="1996"/>
    <lineage>
        <taxon>Bacteria</taxon>
        <taxon>Bacillati</taxon>
        <taxon>Actinomycetota</taxon>
        <taxon>Actinomycetes</taxon>
        <taxon>Streptosporangiales</taxon>
        <taxon>Streptosporangiaceae</taxon>
        <taxon>Microtetraspora</taxon>
    </lineage>
</organism>
<evidence type="ECO:0000256" key="2">
    <source>
        <dbReference type="ARBA" id="ARBA00023015"/>
    </source>
</evidence>
<evidence type="ECO:0000313" key="8">
    <source>
        <dbReference type="EMBL" id="MEV0971815.1"/>
    </source>
</evidence>
<name>A0ABV3GJJ2_MICGL</name>
<dbReference type="PANTHER" id="PTHR30055:SF234">
    <property type="entry name" value="HTH-TYPE TRANSCRIPTIONAL REGULATOR BETI"/>
    <property type="match status" value="1"/>
</dbReference>
<keyword evidence="4" id="KW-0804">Transcription</keyword>
<evidence type="ECO:0000256" key="6">
    <source>
        <dbReference type="SAM" id="MobiDB-lite"/>
    </source>
</evidence>
<dbReference type="Gene3D" id="1.10.357.10">
    <property type="entry name" value="Tetracycline Repressor, domain 2"/>
    <property type="match status" value="1"/>
</dbReference>